<protein>
    <submittedName>
        <fullName evidence="1">Uncharacterized protein</fullName>
    </submittedName>
</protein>
<keyword evidence="2" id="KW-1185">Reference proteome</keyword>
<accession>A0AAP2DLY9</accession>
<organism evidence="1 2">
    <name type="scientific">Chryseosolibacter histidini</name>
    <dbReference type="NCBI Taxonomy" id="2782349"/>
    <lineage>
        <taxon>Bacteria</taxon>
        <taxon>Pseudomonadati</taxon>
        <taxon>Bacteroidota</taxon>
        <taxon>Cytophagia</taxon>
        <taxon>Cytophagales</taxon>
        <taxon>Chryseotaleaceae</taxon>
        <taxon>Chryseosolibacter</taxon>
    </lineage>
</organism>
<proteinExistence type="predicted"/>
<evidence type="ECO:0000313" key="2">
    <source>
        <dbReference type="Proteomes" id="UP001319200"/>
    </source>
</evidence>
<dbReference type="Proteomes" id="UP001319200">
    <property type="component" value="Unassembled WGS sequence"/>
</dbReference>
<name>A0AAP2DLY9_9BACT</name>
<gene>
    <name evidence="1" type="ORF">KK083_17795</name>
</gene>
<dbReference type="AlphaFoldDB" id="A0AAP2DLY9"/>
<comment type="caution">
    <text evidence="1">The sequence shown here is derived from an EMBL/GenBank/DDBJ whole genome shotgun (WGS) entry which is preliminary data.</text>
</comment>
<dbReference type="EMBL" id="JAHESF010000017">
    <property type="protein sequence ID" value="MBT1698750.1"/>
    <property type="molecule type" value="Genomic_DNA"/>
</dbReference>
<evidence type="ECO:0000313" key="1">
    <source>
        <dbReference type="EMBL" id="MBT1698750.1"/>
    </source>
</evidence>
<dbReference type="RefSeq" id="WP_254165503.1">
    <property type="nucleotide sequence ID" value="NZ_JAHESF010000017.1"/>
</dbReference>
<sequence length="212" mass="25217">MNKHFKPNERELVKVATFFKKQSRKLIGEGKLGKEHAKVEEAVDRFVEQMEHHANTRASILQEREYLNKLVKDDAECPNCHKRDMLKLIGTEKNEKGWKSNRYRCRRCNIEFTWNRPNNPWDMLRYIEEVLQVLQLKQGDASVSDAEKEQMATAIQNMQANFNKLKPVIDAHEQEYNNLLTRDSEMEKLIHEFKNSLLIEKIKMDTWENKNK</sequence>
<reference evidence="1 2" key="1">
    <citation type="submission" date="2021-05" db="EMBL/GenBank/DDBJ databases">
        <title>A Polyphasic approach of four new species of the genus Ohtaekwangia: Ohtaekwangia histidinii sp. nov., Ohtaekwangia cretensis sp. nov., Ohtaekwangia indiensis sp. nov., Ohtaekwangia reichenbachii sp. nov. from diverse environment.</title>
        <authorList>
            <person name="Octaviana S."/>
        </authorList>
    </citation>
    <scope>NUCLEOTIDE SEQUENCE [LARGE SCALE GENOMIC DNA]</scope>
    <source>
        <strain evidence="1 2">PWU4</strain>
    </source>
</reference>